<dbReference type="AlphaFoldDB" id="A0A9D4FIH7"/>
<evidence type="ECO:0000256" key="1">
    <source>
        <dbReference type="SAM" id="MobiDB-lite"/>
    </source>
</evidence>
<keyword evidence="3" id="KW-1185">Reference proteome</keyword>
<evidence type="ECO:0000313" key="3">
    <source>
        <dbReference type="Proteomes" id="UP000828390"/>
    </source>
</evidence>
<accession>A0A9D4FIH7</accession>
<protein>
    <submittedName>
        <fullName evidence="2">Uncharacterized protein</fullName>
    </submittedName>
</protein>
<dbReference type="EMBL" id="JAIWYP010000007">
    <property type="protein sequence ID" value="KAH3799734.1"/>
    <property type="molecule type" value="Genomic_DNA"/>
</dbReference>
<feature type="compositionally biased region" description="Low complexity" evidence="1">
    <location>
        <begin position="26"/>
        <end position="44"/>
    </location>
</feature>
<reference evidence="2" key="1">
    <citation type="journal article" date="2019" name="bioRxiv">
        <title>The Genome of the Zebra Mussel, Dreissena polymorpha: A Resource for Invasive Species Research.</title>
        <authorList>
            <person name="McCartney M.A."/>
            <person name="Auch B."/>
            <person name="Kono T."/>
            <person name="Mallez S."/>
            <person name="Zhang Y."/>
            <person name="Obille A."/>
            <person name="Becker A."/>
            <person name="Abrahante J.E."/>
            <person name="Garbe J."/>
            <person name="Badalamenti J.P."/>
            <person name="Herman A."/>
            <person name="Mangelson H."/>
            <person name="Liachko I."/>
            <person name="Sullivan S."/>
            <person name="Sone E.D."/>
            <person name="Koren S."/>
            <person name="Silverstein K.A.T."/>
            <person name="Beckman K.B."/>
            <person name="Gohl D.M."/>
        </authorList>
    </citation>
    <scope>NUCLEOTIDE SEQUENCE</scope>
    <source>
        <strain evidence="2">Duluth1</strain>
        <tissue evidence="2">Whole animal</tissue>
    </source>
</reference>
<sequence length="164" mass="18265">MIIGLWLGWPPSILERTVSDDQLSCQSSQSSWQQPQSPGQWSVSDHSRMSIQSPMHADSDLGSQSPMGVPNGKTYGVCHQYIWGGGVVNGKTYGTYGVCHQYIWDKWDIWGDIWGGVCHQYIWDIWGGGVVNGKTNGTYGVVRVDNGKVSPILADIFYMGYPRY</sequence>
<evidence type="ECO:0000313" key="2">
    <source>
        <dbReference type="EMBL" id="KAH3799734.1"/>
    </source>
</evidence>
<dbReference type="Proteomes" id="UP000828390">
    <property type="component" value="Unassembled WGS sequence"/>
</dbReference>
<organism evidence="2 3">
    <name type="scientific">Dreissena polymorpha</name>
    <name type="common">Zebra mussel</name>
    <name type="synonym">Mytilus polymorpha</name>
    <dbReference type="NCBI Taxonomy" id="45954"/>
    <lineage>
        <taxon>Eukaryota</taxon>
        <taxon>Metazoa</taxon>
        <taxon>Spiralia</taxon>
        <taxon>Lophotrochozoa</taxon>
        <taxon>Mollusca</taxon>
        <taxon>Bivalvia</taxon>
        <taxon>Autobranchia</taxon>
        <taxon>Heteroconchia</taxon>
        <taxon>Euheterodonta</taxon>
        <taxon>Imparidentia</taxon>
        <taxon>Neoheterodontei</taxon>
        <taxon>Myida</taxon>
        <taxon>Dreissenoidea</taxon>
        <taxon>Dreissenidae</taxon>
        <taxon>Dreissena</taxon>
    </lineage>
</organism>
<gene>
    <name evidence="2" type="ORF">DPMN_153348</name>
</gene>
<feature type="region of interest" description="Disordered" evidence="1">
    <location>
        <begin position="26"/>
        <end position="45"/>
    </location>
</feature>
<reference evidence="2" key="2">
    <citation type="submission" date="2020-11" db="EMBL/GenBank/DDBJ databases">
        <authorList>
            <person name="McCartney M.A."/>
            <person name="Auch B."/>
            <person name="Kono T."/>
            <person name="Mallez S."/>
            <person name="Becker A."/>
            <person name="Gohl D.M."/>
            <person name="Silverstein K.A.T."/>
            <person name="Koren S."/>
            <person name="Bechman K.B."/>
            <person name="Herman A."/>
            <person name="Abrahante J.E."/>
            <person name="Garbe J."/>
        </authorList>
    </citation>
    <scope>NUCLEOTIDE SEQUENCE</scope>
    <source>
        <strain evidence="2">Duluth1</strain>
        <tissue evidence="2">Whole animal</tissue>
    </source>
</reference>
<name>A0A9D4FIH7_DREPO</name>
<proteinExistence type="predicted"/>
<comment type="caution">
    <text evidence="2">The sequence shown here is derived from an EMBL/GenBank/DDBJ whole genome shotgun (WGS) entry which is preliminary data.</text>
</comment>